<accession>A0A327X1D1</accession>
<dbReference type="PANTHER" id="PTHR31535">
    <property type="match status" value="1"/>
</dbReference>
<protein>
    <submittedName>
        <fullName evidence="4">Putative secreted protein (Por secretion system target)</fullName>
    </submittedName>
</protein>
<reference evidence="4 5" key="1">
    <citation type="submission" date="2018-06" db="EMBL/GenBank/DDBJ databases">
        <title>Genomic Encyclopedia of Archaeal and Bacterial Type Strains, Phase II (KMG-II): from individual species to whole genera.</title>
        <authorList>
            <person name="Goeker M."/>
        </authorList>
    </citation>
    <scope>NUCLEOTIDE SEQUENCE [LARGE SCALE GENOMIC DNA]</scope>
    <source>
        <strain evidence="4 5">DSM 21851</strain>
    </source>
</reference>
<evidence type="ECO:0000256" key="1">
    <source>
        <dbReference type="SAM" id="MobiDB-lite"/>
    </source>
</evidence>
<organism evidence="4 5">
    <name type="scientific">Larkinella arboricola</name>
    <dbReference type="NCBI Taxonomy" id="643671"/>
    <lineage>
        <taxon>Bacteria</taxon>
        <taxon>Pseudomonadati</taxon>
        <taxon>Bacteroidota</taxon>
        <taxon>Cytophagia</taxon>
        <taxon>Cytophagales</taxon>
        <taxon>Spirosomataceae</taxon>
        <taxon>Larkinella</taxon>
    </lineage>
</organism>
<feature type="domain" description="Secretion system C-terminal sorting" evidence="3">
    <location>
        <begin position="559"/>
        <end position="627"/>
    </location>
</feature>
<dbReference type="InterPro" id="IPR026444">
    <property type="entry name" value="Secre_tail"/>
</dbReference>
<feature type="region of interest" description="Disordered" evidence="1">
    <location>
        <begin position="157"/>
        <end position="178"/>
    </location>
</feature>
<sequence>MKHIFTFWLLFAACFSTHAQKLLYPPDTFTNPGFYMISIPWQGYGEDRPFLVTITARGADGGGAGGEYGTKGGSGSTVQATFRALPDPEGFLYIIVGQAGRSGGGYYGDSFGGGGGGSAVSLQGYNATRALLIAAGGGGGGAPEWAGGGGQGLGPPYRGGGGSPYFGGDSGGGGGGGLNGPGEIGGYYEVGESGQPWRAGGGGGQAHLFEISPGGYSYSNVADGGAGFGGGGGSGLNGQSGGGGGGGYGGGRGGGGETPEYSNSQGGYSFINPGGTMTTVTPGTTRGTQFQNGSVIIAFYELEPTALTTYNLIDADTDQAIGSLEDGQQINLSNLPSRKLNIRVNTNTALPGSVVFELSGAQSRTHIENSAPFALFEDNNGDFKNWTPVPGDYTLIATPYSGPNGTGTAGVPIKTNFTVVDQLLIERLWLMDADQDRYIDDMRDGEVIGLYSYSPNFNIQALTNYYSGVGSVVFQLGGTQTLTHIENEAPFALFKDDGGDYRPWKPKPGSYTLTAIPYSGPNGTGKAGVSKTIHFQVISQMPQARLAADAETESGLVRVFPNPFTESFTIESKGAHSGPQTVELYDLLGRRVWQGVTSGDKQMVPVGSQLGAGAYILRVGQGAKTQNIKMLKVP</sequence>
<feature type="region of interest" description="Disordered" evidence="1">
    <location>
        <begin position="243"/>
        <end position="264"/>
    </location>
</feature>
<keyword evidence="2" id="KW-0732">Signal</keyword>
<dbReference type="AlphaFoldDB" id="A0A327X1D1"/>
<dbReference type="PANTHER" id="PTHR31535:SF3">
    <property type="entry name" value="REGULATORY PROTEIN ZESTE"/>
    <property type="match status" value="1"/>
</dbReference>
<feature type="chain" id="PRO_5016274639" evidence="2">
    <location>
        <begin position="20"/>
        <end position="634"/>
    </location>
</feature>
<name>A0A327X1D1_LARAB</name>
<comment type="caution">
    <text evidence="4">The sequence shown here is derived from an EMBL/GenBank/DDBJ whole genome shotgun (WGS) entry which is preliminary data.</text>
</comment>
<dbReference type="EMBL" id="QLMC01000002">
    <property type="protein sequence ID" value="RAK00291.1"/>
    <property type="molecule type" value="Genomic_DNA"/>
</dbReference>
<evidence type="ECO:0000256" key="2">
    <source>
        <dbReference type="SAM" id="SignalP"/>
    </source>
</evidence>
<dbReference type="Pfam" id="PF18962">
    <property type="entry name" value="Por_Secre_tail"/>
    <property type="match status" value="1"/>
</dbReference>
<evidence type="ECO:0000313" key="4">
    <source>
        <dbReference type="EMBL" id="RAK00291.1"/>
    </source>
</evidence>
<evidence type="ECO:0000313" key="5">
    <source>
        <dbReference type="Proteomes" id="UP000248790"/>
    </source>
</evidence>
<proteinExistence type="predicted"/>
<gene>
    <name evidence="4" type="ORF">LX87_01993</name>
</gene>
<keyword evidence="5" id="KW-1185">Reference proteome</keyword>
<dbReference type="NCBIfam" id="TIGR04183">
    <property type="entry name" value="Por_Secre_tail"/>
    <property type="match status" value="1"/>
</dbReference>
<feature type="compositionally biased region" description="Gly residues" evidence="1">
    <location>
        <begin position="243"/>
        <end position="257"/>
    </location>
</feature>
<evidence type="ECO:0000259" key="3">
    <source>
        <dbReference type="Pfam" id="PF18962"/>
    </source>
</evidence>
<feature type="signal peptide" evidence="2">
    <location>
        <begin position="1"/>
        <end position="19"/>
    </location>
</feature>
<dbReference type="Proteomes" id="UP000248790">
    <property type="component" value="Unassembled WGS sequence"/>
</dbReference>